<keyword evidence="1" id="KW-0472">Membrane</keyword>
<feature type="transmembrane region" description="Helical" evidence="1">
    <location>
        <begin position="66"/>
        <end position="83"/>
    </location>
</feature>
<dbReference type="AlphaFoldDB" id="A0A1G1XTD2"/>
<sequence>MFFIKWLIALALIMLGFLAGDYFFHALRLEWNVPEYYFRNKIIYGTLWSIIALAVTYRLKNLWLRALIFSAIVASVLQIRYYFEGYPLDFVLIFLFIHFLILYILSGLIFWLMKYFK</sequence>
<evidence type="ECO:0000313" key="2">
    <source>
        <dbReference type="EMBL" id="OGY42876.1"/>
    </source>
</evidence>
<protein>
    <submittedName>
        <fullName evidence="2">Uncharacterized protein</fullName>
    </submittedName>
</protein>
<keyword evidence="1" id="KW-0812">Transmembrane</keyword>
<reference evidence="2 3" key="1">
    <citation type="journal article" date="2016" name="Nat. Commun.">
        <title>Thousands of microbial genomes shed light on interconnected biogeochemical processes in an aquifer system.</title>
        <authorList>
            <person name="Anantharaman K."/>
            <person name="Brown C.T."/>
            <person name="Hug L.A."/>
            <person name="Sharon I."/>
            <person name="Castelle C.J."/>
            <person name="Probst A.J."/>
            <person name="Thomas B.C."/>
            <person name="Singh A."/>
            <person name="Wilkins M.J."/>
            <person name="Karaoz U."/>
            <person name="Brodie E.L."/>
            <person name="Williams K.H."/>
            <person name="Hubbard S.S."/>
            <person name="Banfield J.F."/>
        </authorList>
    </citation>
    <scope>NUCLEOTIDE SEQUENCE [LARGE SCALE GENOMIC DNA]</scope>
</reference>
<keyword evidence="1" id="KW-1133">Transmembrane helix</keyword>
<dbReference type="EMBL" id="MHIB01000049">
    <property type="protein sequence ID" value="OGY42876.1"/>
    <property type="molecule type" value="Genomic_DNA"/>
</dbReference>
<evidence type="ECO:0000256" key="1">
    <source>
        <dbReference type="SAM" id="Phobius"/>
    </source>
</evidence>
<gene>
    <name evidence="2" type="ORF">A2729_03100</name>
</gene>
<dbReference type="Proteomes" id="UP000178930">
    <property type="component" value="Unassembled WGS sequence"/>
</dbReference>
<feature type="transmembrane region" description="Helical" evidence="1">
    <location>
        <begin position="89"/>
        <end position="113"/>
    </location>
</feature>
<organism evidence="2 3">
    <name type="scientific">Candidatus Buchananbacteria bacterium RIFCSPHIGHO2_01_FULL_39_14</name>
    <dbReference type="NCBI Taxonomy" id="1797532"/>
    <lineage>
        <taxon>Bacteria</taxon>
        <taxon>Candidatus Buchananiibacteriota</taxon>
    </lineage>
</organism>
<comment type="caution">
    <text evidence="2">The sequence shown here is derived from an EMBL/GenBank/DDBJ whole genome shotgun (WGS) entry which is preliminary data.</text>
</comment>
<feature type="transmembrane region" description="Helical" evidence="1">
    <location>
        <begin position="42"/>
        <end position="59"/>
    </location>
</feature>
<evidence type="ECO:0000313" key="3">
    <source>
        <dbReference type="Proteomes" id="UP000178930"/>
    </source>
</evidence>
<accession>A0A1G1XTD2</accession>
<name>A0A1G1XTD2_9BACT</name>
<proteinExistence type="predicted"/>